<reference evidence="2 3" key="1">
    <citation type="submission" date="2017-05" db="EMBL/GenBank/DDBJ databases">
        <authorList>
            <person name="Varghese N."/>
            <person name="Submissions S."/>
        </authorList>
    </citation>
    <scope>NUCLEOTIDE SEQUENCE [LARGE SCALE GENOMIC DNA]</scope>
    <source>
        <strain evidence="2 3">DSM 25457</strain>
    </source>
</reference>
<protein>
    <submittedName>
        <fullName evidence="2">Uncharacterized protein</fullName>
    </submittedName>
</protein>
<accession>A0ABY1PQM5</accession>
<name>A0ABY1PQM5_9BACT</name>
<feature type="signal peptide" evidence="1">
    <location>
        <begin position="1"/>
        <end position="21"/>
    </location>
</feature>
<gene>
    <name evidence="2" type="ORF">SAMN06265222_101764</name>
</gene>
<organism evidence="2 3">
    <name type="scientific">Neorhodopirellula lusitana</name>
    <dbReference type="NCBI Taxonomy" id="445327"/>
    <lineage>
        <taxon>Bacteria</taxon>
        <taxon>Pseudomonadati</taxon>
        <taxon>Planctomycetota</taxon>
        <taxon>Planctomycetia</taxon>
        <taxon>Pirellulales</taxon>
        <taxon>Pirellulaceae</taxon>
        <taxon>Neorhodopirellula</taxon>
    </lineage>
</organism>
<evidence type="ECO:0000256" key="1">
    <source>
        <dbReference type="SAM" id="SignalP"/>
    </source>
</evidence>
<sequence length="290" mass="31085">MRFLRQAFVSAALLASIAVTGCQSIHGSRNACDQAPFCQSACDSMAVGCDASCDLGSGTSGNVQLVRGRKVALLDGLGSVLGSVNKLALWDRRADNHNISPQTEEAVVQYLRENGLGSTLVRSNQYDPIGEWHRLASNKRMAAPLRYTFGTYDWLKYTVLPGRLTGGDWYNPYSDTVHLYSDIPTIGLAKAAYAKDVYSRSGPASYAALQDLPLIGLYHETIANREVLQFTRSHGGSAAVTEAERILYPDLAGSIGAQTLGIFPYGSVVGRGAGALVGHTALAVKDRVVR</sequence>
<dbReference type="Proteomes" id="UP001158067">
    <property type="component" value="Unassembled WGS sequence"/>
</dbReference>
<keyword evidence="1" id="KW-0732">Signal</keyword>
<comment type="caution">
    <text evidence="2">The sequence shown here is derived from an EMBL/GenBank/DDBJ whole genome shotgun (WGS) entry which is preliminary data.</text>
</comment>
<keyword evidence="3" id="KW-1185">Reference proteome</keyword>
<evidence type="ECO:0000313" key="3">
    <source>
        <dbReference type="Proteomes" id="UP001158067"/>
    </source>
</evidence>
<dbReference type="PROSITE" id="PS51257">
    <property type="entry name" value="PROKAR_LIPOPROTEIN"/>
    <property type="match status" value="1"/>
</dbReference>
<dbReference type="EMBL" id="FXUG01000001">
    <property type="protein sequence ID" value="SMP42344.1"/>
    <property type="molecule type" value="Genomic_DNA"/>
</dbReference>
<evidence type="ECO:0000313" key="2">
    <source>
        <dbReference type="EMBL" id="SMP42344.1"/>
    </source>
</evidence>
<proteinExistence type="predicted"/>
<feature type="chain" id="PRO_5046720826" evidence="1">
    <location>
        <begin position="22"/>
        <end position="290"/>
    </location>
</feature>